<proteinExistence type="predicted"/>
<organism evidence="1 2">
    <name type="scientific">Thalassiosira oceanica</name>
    <name type="common">Marine diatom</name>
    <dbReference type="NCBI Taxonomy" id="159749"/>
    <lineage>
        <taxon>Eukaryota</taxon>
        <taxon>Sar</taxon>
        <taxon>Stramenopiles</taxon>
        <taxon>Ochrophyta</taxon>
        <taxon>Bacillariophyta</taxon>
        <taxon>Coscinodiscophyceae</taxon>
        <taxon>Thalassiosirophycidae</taxon>
        <taxon>Thalassiosirales</taxon>
        <taxon>Thalassiosiraceae</taxon>
        <taxon>Thalassiosira</taxon>
    </lineage>
</organism>
<comment type="caution">
    <text evidence="1">The sequence shown here is derived from an EMBL/GenBank/DDBJ whole genome shotgun (WGS) entry which is preliminary data.</text>
</comment>
<gene>
    <name evidence="1" type="ORF">THAOC_27013</name>
</gene>
<sequence>HVLRHRDRLSVESYEQEHGSLHELVKEYYAVQGLEGLLLSPRAPRKGDGFVCCSTCRHGLKASRAESRNPPKYSIANNFATGALPESLTIHLEDGTQRTFEVTEPSTRTCNFKVSPHDAAPVTMKMSAKFTQIPVNSSDAITGHKLQGITKDSLVVYEWDSDTCWIYVVLSRVRTLKGLYLIRPIRKSDIKAASKEYLEFMERMETLANLEVERFRTFHKGELMSD</sequence>
<protein>
    <submittedName>
        <fullName evidence="1">Uncharacterized protein</fullName>
    </submittedName>
</protein>
<accession>K0RJY1</accession>
<name>K0RJY1_THAOC</name>
<evidence type="ECO:0000313" key="1">
    <source>
        <dbReference type="EMBL" id="EJK53535.1"/>
    </source>
</evidence>
<dbReference type="EMBL" id="AGNL01037600">
    <property type="protein sequence ID" value="EJK53535.1"/>
    <property type="molecule type" value="Genomic_DNA"/>
</dbReference>
<evidence type="ECO:0000313" key="2">
    <source>
        <dbReference type="Proteomes" id="UP000266841"/>
    </source>
</evidence>
<feature type="non-terminal residue" evidence="1">
    <location>
        <position position="1"/>
    </location>
</feature>
<dbReference type="OrthoDB" id="2927083at2759"/>
<dbReference type="Proteomes" id="UP000266841">
    <property type="component" value="Unassembled WGS sequence"/>
</dbReference>
<dbReference type="AlphaFoldDB" id="K0RJY1"/>
<reference evidence="1 2" key="1">
    <citation type="journal article" date="2012" name="Genome Biol.">
        <title>Genome and low-iron response of an oceanic diatom adapted to chronic iron limitation.</title>
        <authorList>
            <person name="Lommer M."/>
            <person name="Specht M."/>
            <person name="Roy A.S."/>
            <person name="Kraemer L."/>
            <person name="Andreson R."/>
            <person name="Gutowska M.A."/>
            <person name="Wolf J."/>
            <person name="Bergner S.V."/>
            <person name="Schilhabel M.B."/>
            <person name="Klostermeier U.C."/>
            <person name="Beiko R.G."/>
            <person name="Rosenstiel P."/>
            <person name="Hippler M."/>
            <person name="Laroche J."/>
        </authorList>
    </citation>
    <scope>NUCLEOTIDE SEQUENCE [LARGE SCALE GENOMIC DNA]</scope>
    <source>
        <strain evidence="1 2">CCMP1005</strain>
    </source>
</reference>
<keyword evidence="2" id="KW-1185">Reference proteome</keyword>